<accession>A0A372FZC3</accession>
<evidence type="ECO:0000313" key="3">
    <source>
        <dbReference type="Proteomes" id="UP000262621"/>
    </source>
</evidence>
<evidence type="ECO:0000313" key="2">
    <source>
        <dbReference type="EMBL" id="RFS45839.1"/>
    </source>
</evidence>
<comment type="caution">
    <text evidence="2">The sequence shown here is derived from an EMBL/GenBank/DDBJ whole genome shotgun (WGS) entry which is preliminary data.</text>
</comment>
<name>A0A372FZC3_9ACTN</name>
<dbReference type="EMBL" id="QVFU01000013">
    <property type="protein sequence ID" value="RFS45839.1"/>
    <property type="molecule type" value="Genomic_DNA"/>
</dbReference>
<sequence length="74" mass="7952">MTEVTGRAITRVRLRRDNDTVEQAPQAISGTHGGVTRRSIRWPTSGDAGRSADARQVGPCPTDGHPLDAATSRR</sequence>
<dbReference type="AlphaFoldDB" id="A0A372FZC3"/>
<organism evidence="2 3">
    <name type="scientific">Micromonospora craniellae</name>
    <dbReference type="NCBI Taxonomy" id="2294034"/>
    <lineage>
        <taxon>Bacteria</taxon>
        <taxon>Bacillati</taxon>
        <taxon>Actinomycetota</taxon>
        <taxon>Actinomycetes</taxon>
        <taxon>Micromonosporales</taxon>
        <taxon>Micromonosporaceae</taxon>
        <taxon>Micromonospora</taxon>
    </lineage>
</organism>
<gene>
    <name evidence="2" type="ORF">D0Q02_14620</name>
</gene>
<feature type="region of interest" description="Disordered" evidence="1">
    <location>
        <begin position="1"/>
        <end position="74"/>
    </location>
</feature>
<keyword evidence="3" id="KW-1185">Reference proteome</keyword>
<reference evidence="2 3" key="1">
    <citation type="submission" date="2018-08" db="EMBL/GenBank/DDBJ databases">
        <title>Verrucosispora craniellae sp. nov., isolated from a marine sponge in the South China Sea.</title>
        <authorList>
            <person name="Li L."/>
            <person name="Lin H.W."/>
        </authorList>
    </citation>
    <scope>NUCLEOTIDE SEQUENCE [LARGE SCALE GENOMIC DNA]</scope>
    <source>
        <strain evidence="2 3">LHW63014</strain>
    </source>
</reference>
<dbReference type="RefSeq" id="WP_117228530.1">
    <property type="nucleotide sequence ID" value="NZ_QVFU01000013.1"/>
</dbReference>
<proteinExistence type="predicted"/>
<evidence type="ECO:0000256" key="1">
    <source>
        <dbReference type="SAM" id="MobiDB-lite"/>
    </source>
</evidence>
<dbReference type="Proteomes" id="UP000262621">
    <property type="component" value="Unassembled WGS sequence"/>
</dbReference>
<protein>
    <submittedName>
        <fullName evidence="2">Uncharacterized protein</fullName>
    </submittedName>
</protein>